<dbReference type="InterPro" id="IPR029044">
    <property type="entry name" value="Nucleotide-diphossugar_trans"/>
</dbReference>
<evidence type="ECO:0000256" key="4">
    <source>
        <dbReference type="SAM" id="Phobius"/>
    </source>
</evidence>
<name>A0ABY6JAM9_9BACT</name>
<feature type="transmembrane region" description="Helical" evidence="4">
    <location>
        <begin position="345"/>
        <end position="365"/>
    </location>
</feature>
<dbReference type="SUPFAM" id="SSF53448">
    <property type="entry name" value="Nucleotide-diphospho-sugar transferases"/>
    <property type="match status" value="1"/>
</dbReference>
<organism evidence="5 6">
    <name type="scientific">Chitinophaga horti</name>
    <dbReference type="NCBI Taxonomy" id="2920382"/>
    <lineage>
        <taxon>Bacteria</taxon>
        <taxon>Pseudomonadati</taxon>
        <taxon>Bacteroidota</taxon>
        <taxon>Chitinophagia</taxon>
        <taxon>Chitinophagales</taxon>
        <taxon>Chitinophagaceae</taxon>
        <taxon>Chitinophaga</taxon>
    </lineage>
</organism>
<proteinExistence type="inferred from homology"/>
<sequence length="416" mass="47424">MNTLLQILNDVFIGIQVILAFFVLLPTVLLVIYGIKKLFGWSNSPLKKAADNPNPKQYSFGAIICAHTDLTLVPPLIDSLLKQRYSHFRIYAVADACTPESVAHLRTLFNDPRISVLAPEQAFNNKTKSIDLAIESFTEKHDAFIIFDSDNLVHPDYLSVVNQYFNKGYKVVQTNMLPKNTDTLYARMDASGNLYCNFIDRLMRMELGLSSHIWGLGIVMDVELYKTILYQNFPGTFSKLGGFDKKMQADIVNNVDVLAYATEAIVYDEKIEDGAALQKQRTRWINAYFTSMEYAVKVLLNGLSRFNFNNTFFGINLFRPPLFMMMGAAGLFMIANLFISLPWAIFWFAAIFTFVVTFFSIVVVMSKDSAIFKAMFHLPFFVLRQVKAFLKVTDANKDFLRTNNTKVVYIEEVLNK</sequence>
<evidence type="ECO:0000313" key="5">
    <source>
        <dbReference type="EMBL" id="UYQ95229.1"/>
    </source>
</evidence>
<feature type="transmembrane region" description="Helical" evidence="4">
    <location>
        <begin position="12"/>
        <end position="35"/>
    </location>
</feature>
<keyword evidence="4" id="KW-0472">Membrane</keyword>
<keyword evidence="4" id="KW-1133">Transmembrane helix</keyword>
<dbReference type="EMBL" id="CP107006">
    <property type="protein sequence ID" value="UYQ95229.1"/>
    <property type="molecule type" value="Genomic_DNA"/>
</dbReference>
<evidence type="ECO:0000313" key="6">
    <source>
        <dbReference type="Proteomes" id="UP001162741"/>
    </source>
</evidence>
<keyword evidence="3 5" id="KW-0808">Transferase</keyword>
<protein>
    <submittedName>
        <fullName evidence="5">Glycosyltransferase</fullName>
        <ecNumber evidence="5">2.4.-.-</ecNumber>
    </submittedName>
</protein>
<reference evidence="5" key="1">
    <citation type="submission" date="2022-10" db="EMBL/GenBank/DDBJ databases">
        <title>Chitinophaga sp. nov., isolated from soil.</title>
        <authorList>
            <person name="Jeon C.O."/>
        </authorList>
    </citation>
    <scope>NUCLEOTIDE SEQUENCE</scope>
    <source>
        <strain evidence="5">R8</strain>
    </source>
</reference>
<accession>A0ABY6JAM9</accession>
<dbReference type="PANTHER" id="PTHR43630">
    <property type="entry name" value="POLY-BETA-1,6-N-ACETYL-D-GLUCOSAMINE SYNTHASE"/>
    <property type="match status" value="1"/>
</dbReference>
<keyword evidence="6" id="KW-1185">Reference proteome</keyword>
<dbReference type="GO" id="GO:0016757">
    <property type="term" value="F:glycosyltransferase activity"/>
    <property type="evidence" value="ECO:0007669"/>
    <property type="project" value="UniProtKB-KW"/>
</dbReference>
<dbReference type="Gene3D" id="3.90.550.10">
    <property type="entry name" value="Spore Coat Polysaccharide Biosynthesis Protein SpsA, Chain A"/>
    <property type="match status" value="1"/>
</dbReference>
<dbReference type="Pfam" id="PF13641">
    <property type="entry name" value="Glyco_tranf_2_3"/>
    <property type="match status" value="1"/>
</dbReference>
<dbReference type="Proteomes" id="UP001162741">
    <property type="component" value="Chromosome"/>
</dbReference>
<evidence type="ECO:0000256" key="2">
    <source>
        <dbReference type="ARBA" id="ARBA00022676"/>
    </source>
</evidence>
<feature type="transmembrane region" description="Helical" evidence="4">
    <location>
        <begin position="322"/>
        <end position="339"/>
    </location>
</feature>
<dbReference type="PANTHER" id="PTHR43630:SF1">
    <property type="entry name" value="POLY-BETA-1,6-N-ACETYL-D-GLUCOSAMINE SYNTHASE"/>
    <property type="match status" value="1"/>
</dbReference>
<dbReference type="EC" id="2.4.-.-" evidence="5"/>
<keyword evidence="2 5" id="KW-0328">Glycosyltransferase</keyword>
<comment type="similarity">
    <text evidence="1">Belongs to the glycosyltransferase 2 family.</text>
</comment>
<keyword evidence="4" id="KW-0812">Transmembrane</keyword>
<evidence type="ECO:0000256" key="1">
    <source>
        <dbReference type="ARBA" id="ARBA00006739"/>
    </source>
</evidence>
<evidence type="ECO:0000256" key="3">
    <source>
        <dbReference type="ARBA" id="ARBA00022679"/>
    </source>
</evidence>
<dbReference type="RefSeq" id="WP_264283001.1">
    <property type="nucleotide sequence ID" value="NZ_CP107006.1"/>
</dbReference>
<gene>
    <name evidence="5" type="ORF">MKQ68_08985</name>
</gene>